<dbReference type="Proteomes" id="UP000694888">
    <property type="component" value="Unplaced"/>
</dbReference>
<evidence type="ECO:0000313" key="2">
    <source>
        <dbReference type="Proteomes" id="UP000694888"/>
    </source>
</evidence>
<dbReference type="GeneID" id="101857416"/>
<feature type="region of interest" description="Disordered" evidence="1">
    <location>
        <begin position="288"/>
        <end position="312"/>
    </location>
</feature>
<feature type="region of interest" description="Disordered" evidence="1">
    <location>
        <begin position="195"/>
        <end position="227"/>
    </location>
</feature>
<evidence type="ECO:0000313" key="3">
    <source>
        <dbReference type="RefSeq" id="XP_005100875.1"/>
    </source>
</evidence>
<keyword evidence="2" id="KW-1185">Reference proteome</keyword>
<dbReference type="RefSeq" id="XP_005100875.1">
    <property type="nucleotide sequence ID" value="XM_005100818.2"/>
</dbReference>
<evidence type="ECO:0000256" key="1">
    <source>
        <dbReference type="SAM" id="MobiDB-lite"/>
    </source>
</evidence>
<organism evidence="2 3">
    <name type="scientific">Aplysia californica</name>
    <name type="common">California sea hare</name>
    <dbReference type="NCBI Taxonomy" id="6500"/>
    <lineage>
        <taxon>Eukaryota</taxon>
        <taxon>Metazoa</taxon>
        <taxon>Spiralia</taxon>
        <taxon>Lophotrochozoa</taxon>
        <taxon>Mollusca</taxon>
        <taxon>Gastropoda</taxon>
        <taxon>Heterobranchia</taxon>
        <taxon>Euthyneura</taxon>
        <taxon>Tectipleura</taxon>
        <taxon>Aplysiida</taxon>
        <taxon>Aplysioidea</taxon>
        <taxon>Aplysiidae</taxon>
        <taxon>Aplysia</taxon>
    </lineage>
</organism>
<proteinExistence type="predicted"/>
<reference evidence="3" key="1">
    <citation type="submission" date="2025-08" db="UniProtKB">
        <authorList>
            <consortium name="RefSeq"/>
        </authorList>
    </citation>
    <scope>IDENTIFICATION</scope>
</reference>
<gene>
    <name evidence="3" type="primary">LOC101857416</name>
</gene>
<sequence>MTTASDKTPLVPPALKRLGHDSTILWQDLDALTELTYCEDPQEHASSHAFQLPSSPPRAARSTISGVVTQFNQLRYRKSTIDRISSAIGGIFRRICGHGGRGLPLLEEVEEPHGPEGKENIQKTVPTVVGGLFSDISELSDGFSNVSVESFTGFDFMDRRAQRKATTEGVCGQEQGCPMEVKGSAANEKLRWNTKRQRWTSSPKKYSELDEGSGKYTPDHEDTANGTKPKVIETSLKKSGSFGETGDSLNEAKIGQLCPSHQASKYDDGGRIYSLFKGIRNLYKLRRRKKKSAGKRMHPDFDEAESPRNSSFSLDNEWDPWGGAEMETAIDLEWSLSGLRRRSSSYDVLSVRESSTNQNSFTDTLRHIDCLNANVGPALSSRLCFSAMAAVGRDKPSAPLDDTSVLSHSKSENFLEGSQGLARHAGNQSGGLVHSGHLSESKEDLVGFNEDAMRDNASFTLCACCSEPTPCHLQSAPWQCRHEWDQPVLT</sequence>
<name>A0ABM0JT45_APLCA</name>
<accession>A0ABM0JT45</accession>
<protein>
    <submittedName>
        <fullName evidence="3">Uncharacterized protein LOC101857416</fullName>
    </submittedName>
</protein>